<evidence type="ECO:0000256" key="3">
    <source>
        <dbReference type="ARBA" id="ARBA00022840"/>
    </source>
</evidence>
<dbReference type="NCBIfam" id="TIGR00724">
    <property type="entry name" value="urea_amlyse_rel"/>
    <property type="match status" value="1"/>
</dbReference>
<evidence type="ECO:0000313" key="5">
    <source>
        <dbReference type="EMBL" id="GEA80370.1"/>
    </source>
</evidence>
<dbReference type="Pfam" id="PF02626">
    <property type="entry name" value="CT_A_B"/>
    <property type="match status" value="1"/>
</dbReference>
<dbReference type="InterPro" id="IPR029000">
    <property type="entry name" value="Cyclophilin-like_dom_sf"/>
</dbReference>
<feature type="domain" description="Carboxyltransferase" evidence="4">
    <location>
        <begin position="32"/>
        <end position="312"/>
    </location>
</feature>
<dbReference type="InterPro" id="IPR052708">
    <property type="entry name" value="PxpC"/>
</dbReference>
<evidence type="ECO:0000256" key="2">
    <source>
        <dbReference type="ARBA" id="ARBA00022801"/>
    </source>
</evidence>
<evidence type="ECO:0000256" key="1">
    <source>
        <dbReference type="ARBA" id="ARBA00022741"/>
    </source>
</evidence>
<accession>A0A4Y3KBZ0</accession>
<dbReference type="PANTHER" id="PTHR43309">
    <property type="entry name" value="5-OXOPROLINASE SUBUNIT C"/>
    <property type="match status" value="1"/>
</dbReference>
<keyword evidence="6" id="KW-1185">Reference proteome</keyword>
<comment type="caution">
    <text evidence="5">The sequence shown here is derived from an EMBL/GenBank/DDBJ whole genome shotgun (WGS) entry which is preliminary data.</text>
</comment>
<proteinExistence type="predicted"/>
<dbReference type="SUPFAM" id="SSF50891">
    <property type="entry name" value="Cyclophilin-like"/>
    <property type="match status" value="1"/>
</dbReference>
<dbReference type="EMBL" id="BJLP01000009">
    <property type="protein sequence ID" value="GEA80370.1"/>
    <property type="molecule type" value="Genomic_DNA"/>
</dbReference>
<evidence type="ECO:0000313" key="6">
    <source>
        <dbReference type="Proteomes" id="UP000315842"/>
    </source>
</evidence>
<dbReference type="GO" id="GO:0016787">
    <property type="term" value="F:hydrolase activity"/>
    <property type="evidence" value="ECO:0007669"/>
    <property type="project" value="UniProtKB-KW"/>
</dbReference>
<dbReference type="GO" id="GO:0005524">
    <property type="term" value="F:ATP binding"/>
    <property type="evidence" value="ECO:0007669"/>
    <property type="project" value="UniProtKB-KW"/>
</dbReference>
<dbReference type="Gene3D" id="2.40.100.10">
    <property type="entry name" value="Cyclophilin-like"/>
    <property type="match status" value="1"/>
</dbReference>
<dbReference type="SMART" id="SM00797">
    <property type="entry name" value="AHS2"/>
    <property type="match status" value="1"/>
</dbReference>
<keyword evidence="2 5" id="KW-0378">Hydrolase</keyword>
<protein>
    <submittedName>
        <fullName evidence="5">Allophanate hydrolase</fullName>
    </submittedName>
</protein>
<dbReference type="InterPro" id="IPR003778">
    <property type="entry name" value="CT_A_B"/>
</dbReference>
<name>A0A4Y3KBZ0_CELUD</name>
<sequence>MSPAGGRRAALEVLDPGLLTLVQDRGRPGWAHVGVGRSGAADAGALRAANRRVGNDDDAAGLEVLLGGLRVRAVGDVRVSVGGAVVDVRVDGRPVGPDLLLRDGAELVLGRPERGLRTYVAVGGGVAVEPVLGSRASDRLGGLGPAPLAAGDVLPVGAPAGALSTDGTGTGGMATAGTGTPGARPHVRPDEGPVVLRVEPGPHAHWFDPRWPGVLCAPEGYGVLPESDRVAVRLDGPPLARARGFVGRELAPVGLVPGAVQVPPDGRPVVFGVDHPVTGGYPVVAVLHAGDVDVLAQVRPGDAVQLVLRLAL</sequence>
<dbReference type="PANTHER" id="PTHR43309:SF3">
    <property type="entry name" value="5-OXOPROLINASE SUBUNIT C"/>
    <property type="match status" value="1"/>
</dbReference>
<keyword evidence="3" id="KW-0067">ATP-binding</keyword>
<evidence type="ECO:0000259" key="4">
    <source>
        <dbReference type="SMART" id="SM00797"/>
    </source>
</evidence>
<dbReference type="AlphaFoldDB" id="A0A4Y3KBZ0"/>
<keyword evidence="1" id="KW-0547">Nucleotide-binding</keyword>
<reference evidence="5 6" key="1">
    <citation type="submission" date="2019-06" db="EMBL/GenBank/DDBJ databases">
        <title>Whole genome shotgun sequence of Cellulomonas uda NBRC 3747.</title>
        <authorList>
            <person name="Hosoyama A."/>
            <person name="Uohara A."/>
            <person name="Ohji S."/>
            <person name="Ichikawa N."/>
        </authorList>
    </citation>
    <scope>NUCLEOTIDE SEQUENCE [LARGE SCALE GENOMIC DNA]</scope>
    <source>
        <strain evidence="5 6">NBRC 3747</strain>
    </source>
</reference>
<organism evidence="5 6">
    <name type="scientific">Cellulomonas uda</name>
    <dbReference type="NCBI Taxonomy" id="1714"/>
    <lineage>
        <taxon>Bacteria</taxon>
        <taxon>Bacillati</taxon>
        <taxon>Actinomycetota</taxon>
        <taxon>Actinomycetes</taxon>
        <taxon>Micrococcales</taxon>
        <taxon>Cellulomonadaceae</taxon>
        <taxon>Cellulomonas</taxon>
    </lineage>
</organism>
<gene>
    <name evidence="5" type="ORF">CUD01_08140</name>
</gene>
<dbReference type="Proteomes" id="UP000315842">
    <property type="component" value="Unassembled WGS sequence"/>
</dbReference>
<dbReference type="RefSeq" id="WP_141318942.1">
    <property type="nucleotide sequence ID" value="NZ_BJLP01000009.1"/>
</dbReference>